<feature type="transmembrane region" description="Helical" evidence="5">
    <location>
        <begin position="248"/>
        <end position="274"/>
    </location>
</feature>
<feature type="transmembrane region" description="Helical" evidence="5">
    <location>
        <begin position="294"/>
        <end position="317"/>
    </location>
</feature>
<evidence type="ECO:0000256" key="1">
    <source>
        <dbReference type="ARBA" id="ARBA00004141"/>
    </source>
</evidence>
<feature type="transmembrane region" description="Helical" evidence="5">
    <location>
        <begin position="618"/>
        <end position="645"/>
    </location>
</feature>
<evidence type="ECO:0000256" key="2">
    <source>
        <dbReference type="ARBA" id="ARBA00022692"/>
    </source>
</evidence>
<dbReference type="PANTHER" id="PTHR11814">
    <property type="entry name" value="SULFATE TRANSPORTER"/>
    <property type="match status" value="1"/>
</dbReference>
<name>A0AAV9Y2K6_9CRYT</name>
<keyword evidence="2 5" id="KW-0812">Transmembrane</keyword>
<dbReference type="AlphaFoldDB" id="A0AAV9Y2K6"/>
<evidence type="ECO:0000313" key="8">
    <source>
        <dbReference type="Proteomes" id="UP001311799"/>
    </source>
</evidence>
<accession>A0AAV9Y2K6</accession>
<dbReference type="InterPro" id="IPR001902">
    <property type="entry name" value="SLC26A/SulP_fam"/>
</dbReference>
<gene>
    <name evidence="7" type="ORF">RS030_192774</name>
</gene>
<keyword evidence="4 5" id="KW-0472">Membrane</keyword>
<keyword evidence="3 5" id="KW-1133">Transmembrane helix</keyword>
<comment type="caution">
    <text evidence="7">The sequence shown here is derived from an EMBL/GenBank/DDBJ whole genome shotgun (WGS) entry which is preliminary data.</text>
</comment>
<dbReference type="EMBL" id="JAWDEY010000010">
    <property type="protein sequence ID" value="KAK6590000.1"/>
    <property type="molecule type" value="Genomic_DNA"/>
</dbReference>
<dbReference type="SUPFAM" id="SSF52091">
    <property type="entry name" value="SpoIIaa-like"/>
    <property type="match status" value="1"/>
</dbReference>
<proteinExistence type="predicted"/>
<dbReference type="Pfam" id="PF00916">
    <property type="entry name" value="Sulfate_transp"/>
    <property type="match status" value="2"/>
</dbReference>
<organism evidence="7 8">
    <name type="scientific">Cryptosporidium xiaoi</name>
    <dbReference type="NCBI Taxonomy" id="659607"/>
    <lineage>
        <taxon>Eukaryota</taxon>
        <taxon>Sar</taxon>
        <taxon>Alveolata</taxon>
        <taxon>Apicomplexa</taxon>
        <taxon>Conoidasida</taxon>
        <taxon>Coccidia</taxon>
        <taxon>Eucoccidiorida</taxon>
        <taxon>Eimeriorina</taxon>
        <taxon>Cryptosporidiidae</taxon>
        <taxon>Cryptosporidium</taxon>
    </lineage>
</organism>
<dbReference type="Gene3D" id="3.30.750.24">
    <property type="entry name" value="STAS domain"/>
    <property type="match status" value="1"/>
</dbReference>
<feature type="domain" description="STAS" evidence="6">
    <location>
        <begin position="774"/>
        <end position="938"/>
    </location>
</feature>
<dbReference type="GO" id="GO:0016020">
    <property type="term" value="C:membrane"/>
    <property type="evidence" value="ECO:0007669"/>
    <property type="project" value="UniProtKB-SubCell"/>
</dbReference>
<dbReference type="GO" id="GO:0055085">
    <property type="term" value="P:transmembrane transport"/>
    <property type="evidence" value="ECO:0007669"/>
    <property type="project" value="InterPro"/>
</dbReference>
<keyword evidence="8" id="KW-1185">Reference proteome</keyword>
<feature type="transmembrane region" description="Helical" evidence="5">
    <location>
        <begin position="689"/>
        <end position="708"/>
    </location>
</feature>
<evidence type="ECO:0000313" key="7">
    <source>
        <dbReference type="EMBL" id="KAK6590000.1"/>
    </source>
</evidence>
<evidence type="ECO:0000256" key="3">
    <source>
        <dbReference type="ARBA" id="ARBA00022989"/>
    </source>
</evidence>
<evidence type="ECO:0000259" key="6">
    <source>
        <dbReference type="PROSITE" id="PS50801"/>
    </source>
</evidence>
<comment type="subcellular location">
    <subcellularLocation>
        <location evidence="1">Membrane</location>
        <topology evidence="1">Multi-pass membrane protein</topology>
    </subcellularLocation>
</comment>
<dbReference type="InterPro" id="IPR002645">
    <property type="entry name" value="STAS_dom"/>
</dbReference>
<dbReference type="CDD" id="cd07042">
    <property type="entry name" value="STAS_SulP_like_sulfate_transporter"/>
    <property type="match status" value="1"/>
</dbReference>
<dbReference type="InterPro" id="IPR036513">
    <property type="entry name" value="STAS_dom_sf"/>
</dbReference>
<dbReference type="Proteomes" id="UP001311799">
    <property type="component" value="Unassembled WGS sequence"/>
</dbReference>
<dbReference type="Pfam" id="PF01740">
    <property type="entry name" value="STAS"/>
    <property type="match status" value="1"/>
</dbReference>
<reference evidence="7 8" key="1">
    <citation type="submission" date="2023-10" db="EMBL/GenBank/DDBJ databases">
        <title>Comparative genomics analysis reveals potential genetic determinants of host preference in Cryptosporidium xiaoi.</title>
        <authorList>
            <person name="Xiao L."/>
            <person name="Li J."/>
        </authorList>
    </citation>
    <scope>NUCLEOTIDE SEQUENCE [LARGE SCALE GENOMIC DNA]</scope>
    <source>
        <strain evidence="7 8">52996</strain>
    </source>
</reference>
<feature type="transmembrane region" description="Helical" evidence="5">
    <location>
        <begin position="665"/>
        <end position="682"/>
    </location>
</feature>
<protein>
    <submittedName>
        <fullName evidence="7">High affinity sulfate transporter-related</fullName>
    </submittedName>
</protein>
<feature type="transmembrane region" description="Helical" evidence="5">
    <location>
        <begin position="720"/>
        <end position="749"/>
    </location>
</feature>
<evidence type="ECO:0000256" key="4">
    <source>
        <dbReference type="ARBA" id="ARBA00023136"/>
    </source>
</evidence>
<dbReference type="PROSITE" id="PS50801">
    <property type="entry name" value="STAS"/>
    <property type="match status" value="1"/>
</dbReference>
<sequence>MDSAHKSDVDENESYIRSGIENKNGVTNEWDEFLSLYQMRNEKFNNDYKLHSRFHRRSKSGWRSFVRMIISSLESFFINESFIGIRYLKLVSWEFSIIICDLFCGLAEAALSIPQGLSYSSLANVLPSMGLCNGILQPIIYLLIGSSLYVSIGVNSVESIVAGSAVDSLIGSGAPPEIRSELCSLVIFFHGVSCCLLRIFGLAHFVDFLSDSVLQGFLSGVAFSIIVKELPFMFAIEPPQINCVPIRALFIIVSNLSSISWQATLFSISTIFFLESIVWVKVYMNTNFPIPSQLIIIIIANIASALISPNIPMIGLIPRSSLLVPNNLTWYPPEEYIQPSSLDSLPFFTRVWISALPLTFISFFAHYSTAQSMEIRSQKNLYMSGNKELSIPTSDSKGEKLGVFNRKVRETSNFEKIYSEDSSSSEELRSSKVEVELKNNRSPNLCNGNSPITGYLERSANKYLFQEKNGPQIYGVENERTFRQPRGDIESSNEFGFFSDTDVSVNLSQNREVNISLNIIFETKKSPYSFKTKINTTYESENLENEKIHKDEIGVIVDEDCSSVEDIVHYSRDMKDNNTLIGMDRDSSLETAETIVKDTEKKDSINGTKKKYFATRSLFSVGTEILVLGVVNIVGSFFNCLPGAASLARTNLNFTLGVRSPLHNVAYSMGVLLVAMFLLEYIRFLPEAVLGAIITQAMIRMVNISYFIELVKMKSIDSFFWMIAFVGTITAGINYGIIFALASSITYLIKFLYRPKFEVLGRLPGTLLFKSVEKFPQAVQLPYVRIVRFEGPLTFINAERFVRNLETLIEVWLEDEDLSGSEKLGSEDSYDCISKSQYFPSITNSINFGERIPTIIQDLNDNHVERIIIIDACMINEIDYTAMQILQRFNYHAKKLNFQIWFASFSHPNSGFLLRSGFYDIIPLVHCFVDLSEAVAAAQICIGKRYHQTGKSVF</sequence>
<evidence type="ECO:0000256" key="5">
    <source>
        <dbReference type="SAM" id="Phobius"/>
    </source>
</evidence>
<dbReference type="InterPro" id="IPR011547">
    <property type="entry name" value="SLC26A/SulP_dom"/>
</dbReference>